<dbReference type="Gene3D" id="3.40.980.10">
    <property type="entry name" value="MoaB/Mog-like domain"/>
    <property type="match status" value="1"/>
</dbReference>
<dbReference type="AlphaFoldDB" id="A0A255G6Z7"/>
<reference evidence="4 5" key="1">
    <citation type="submission" date="2017-07" db="EMBL/GenBank/DDBJ databases">
        <title>Draft whole genome sequences of clinical Proprionibacteriaceae strains.</title>
        <authorList>
            <person name="Bernier A.-M."/>
            <person name="Bernard K."/>
            <person name="Domingo M.-C."/>
        </authorList>
    </citation>
    <scope>NUCLEOTIDE SEQUENCE [LARGE SCALE GENOMIC DNA]</scope>
    <source>
        <strain evidence="4 5">NML 030167</strain>
    </source>
</reference>
<dbReference type="CDD" id="cd00886">
    <property type="entry name" value="MogA_MoaB"/>
    <property type="match status" value="1"/>
</dbReference>
<dbReference type="GO" id="GO:0006777">
    <property type="term" value="P:Mo-molybdopterin cofactor biosynthetic process"/>
    <property type="evidence" value="ECO:0007669"/>
    <property type="project" value="UniProtKB-KW"/>
</dbReference>
<comment type="caution">
    <text evidence="4">The sequence shown here is derived from an EMBL/GenBank/DDBJ whole genome shotgun (WGS) entry which is preliminary data.</text>
</comment>
<dbReference type="Proteomes" id="UP000215896">
    <property type="component" value="Unassembled WGS sequence"/>
</dbReference>
<evidence type="ECO:0000256" key="1">
    <source>
        <dbReference type="ARBA" id="ARBA00005046"/>
    </source>
</evidence>
<dbReference type="InterPro" id="IPR001453">
    <property type="entry name" value="MoaB/Mog_dom"/>
</dbReference>
<dbReference type="SMART" id="SM00852">
    <property type="entry name" value="MoCF_biosynth"/>
    <property type="match status" value="1"/>
</dbReference>
<evidence type="ECO:0000313" key="5">
    <source>
        <dbReference type="Proteomes" id="UP000215896"/>
    </source>
</evidence>
<proteinExistence type="predicted"/>
<name>A0A255G6Z7_9ACTN</name>
<feature type="domain" description="MoaB/Mog" evidence="3">
    <location>
        <begin position="8"/>
        <end position="150"/>
    </location>
</feature>
<dbReference type="InterPro" id="IPR051920">
    <property type="entry name" value="MPT_Adenylyltrnsfr/MoaC-Rel"/>
</dbReference>
<keyword evidence="2" id="KW-0501">Molybdenum cofactor biosynthesis</keyword>
<dbReference type="Pfam" id="PF00994">
    <property type="entry name" value="MoCF_biosynth"/>
    <property type="match status" value="1"/>
</dbReference>
<dbReference type="RefSeq" id="WP_094406076.1">
    <property type="nucleotide sequence ID" value="NZ_NMVO01000015.1"/>
</dbReference>
<dbReference type="NCBIfam" id="TIGR00177">
    <property type="entry name" value="molyb_syn"/>
    <property type="match status" value="1"/>
</dbReference>
<keyword evidence="5" id="KW-1185">Reference proteome</keyword>
<evidence type="ECO:0000259" key="3">
    <source>
        <dbReference type="SMART" id="SM00852"/>
    </source>
</evidence>
<evidence type="ECO:0000256" key="2">
    <source>
        <dbReference type="ARBA" id="ARBA00023150"/>
    </source>
</evidence>
<sequence>MTDLGRACVVVASTRAATGVYPDKSGPILNESLSGLGFQVSEVVVVPDGDAVGEALRAAIGEHDVVLTSGGTGITPTDVTPQQTAPLLDYEVPQIPAAIARFGVDKGIPTALLSRGLAGVAGRTLVINLPGSSGGVRDAMEVLAPILPHAVSQLRGGDH</sequence>
<organism evidence="4 5">
    <name type="scientific">Enemella evansiae</name>
    <dbReference type="NCBI Taxonomy" id="2016499"/>
    <lineage>
        <taxon>Bacteria</taxon>
        <taxon>Bacillati</taxon>
        <taxon>Actinomycetota</taxon>
        <taxon>Actinomycetes</taxon>
        <taxon>Propionibacteriales</taxon>
        <taxon>Propionibacteriaceae</taxon>
        <taxon>Enemella</taxon>
    </lineage>
</organism>
<protein>
    <submittedName>
        <fullName evidence="4">Molybdenum cofactor biosynthesis protein</fullName>
    </submittedName>
</protein>
<gene>
    <name evidence="4" type="ORF">CGZ94_14585</name>
</gene>
<dbReference type="SUPFAM" id="SSF53218">
    <property type="entry name" value="Molybdenum cofactor biosynthesis proteins"/>
    <property type="match status" value="1"/>
</dbReference>
<accession>A0A255G6Z7</accession>
<dbReference type="EMBL" id="NMVO01000015">
    <property type="protein sequence ID" value="OYO11645.1"/>
    <property type="molecule type" value="Genomic_DNA"/>
</dbReference>
<dbReference type="InterPro" id="IPR036425">
    <property type="entry name" value="MoaB/Mog-like_dom_sf"/>
</dbReference>
<dbReference type="PANTHER" id="PTHR43764">
    <property type="entry name" value="MOLYBDENUM COFACTOR BIOSYNTHESIS"/>
    <property type="match status" value="1"/>
</dbReference>
<dbReference type="PANTHER" id="PTHR43764:SF1">
    <property type="entry name" value="MOLYBDOPTERIN MOLYBDOTRANSFERASE"/>
    <property type="match status" value="1"/>
</dbReference>
<dbReference type="OrthoDB" id="9794429at2"/>
<comment type="pathway">
    <text evidence="1">Cofactor biosynthesis; molybdopterin biosynthesis.</text>
</comment>
<evidence type="ECO:0000313" key="4">
    <source>
        <dbReference type="EMBL" id="OYO11645.1"/>
    </source>
</evidence>